<keyword evidence="3" id="KW-1185">Reference proteome</keyword>
<reference evidence="2 3" key="1">
    <citation type="submission" date="2011-01" db="EMBL/GenBank/DDBJ databases">
        <authorList>
            <person name="Muzny D."/>
            <person name="Qin X."/>
            <person name="Deng J."/>
            <person name="Jiang H."/>
            <person name="Liu Y."/>
            <person name="Qu J."/>
            <person name="Song X.-Z."/>
            <person name="Zhang L."/>
            <person name="Thornton R."/>
            <person name="Coyle M."/>
            <person name="Francisco L."/>
            <person name="Jackson L."/>
            <person name="Javaid M."/>
            <person name="Korchina V."/>
            <person name="Kovar C."/>
            <person name="Mata R."/>
            <person name="Mathew T."/>
            <person name="Ngo R."/>
            <person name="Nguyen L."/>
            <person name="Nguyen N."/>
            <person name="Okwuonu G."/>
            <person name="Ongeri F."/>
            <person name="Pham C."/>
            <person name="Simmons D."/>
            <person name="Wilczek-Boney K."/>
            <person name="Hale W."/>
            <person name="Jakkamsetti A."/>
            <person name="Pham P."/>
            <person name="Ruth R."/>
            <person name="San Lucas F."/>
            <person name="Warren J."/>
            <person name="Zhang J."/>
            <person name="Zhao Z."/>
            <person name="Zhou C."/>
            <person name="Zhu D."/>
            <person name="Lee S."/>
            <person name="Bess C."/>
            <person name="Blankenburg K."/>
            <person name="Forbes L."/>
            <person name="Fu Q."/>
            <person name="Gubbala S."/>
            <person name="Hirani K."/>
            <person name="Jayaseelan J.C."/>
            <person name="Lara F."/>
            <person name="Munidasa M."/>
            <person name="Palculict T."/>
            <person name="Patil S."/>
            <person name="Pu L.-L."/>
            <person name="Saada N."/>
            <person name="Tang L."/>
            <person name="Weissenberger G."/>
            <person name="Zhu Y."/>
            <person name="Hemphill L."/>
            <person name="Shang Y."/>
            <person name="Youmans B."/>
            <person name="Ayvaz T."/>
            <person name="Ross M."/>
            <person name="Santibanez J."/>
            <person name="Aqrawi P."/>
            <person name="Gross S."/>
            <person name="Joshi V."/>
            <person name="Fowler G."/>
            <person name="Nazareth L."/>
            <person name="Reid J."/>
            <person name="Worley K."/>
            <person name="Petrosino J."/>
            <person name="Highlander S."/>
            <person name="Gibbs R."/>
        </authorList>
    </citation>
    <scope>NUCLEOTIDE SEQUENCE [LARGE SCALE GENOMIC DNA]</scope>
    <source>
        <strain evidence="2 3">DSM 16608</strain>
    </source>
</reference>
<accession>F0F9P0</accession>
<organism evidence="2 3">
    <name type="scientific">Prevotella multiformis DSM 16608</name>
    <dbReference type="NCBI Taxonomy" id="888743"/>
    <lineage>
        <taxon>Bacteria</taxon>
        <taxon>Pseudomonadati</taxon>
        <taxon>Bacteroidota</taxon>
        <taxon>Bacteroidia</taxon>
        <taxon>Bacteroidales</taxon>
        <taxon>Prevotellaceae</taxon>
        <taxon>Prevotella</taxon>
    </lineage>
</organism>
<dbReference type="HOGENOM" id="CLU_3203545_0_0_10"/>
<dbReference type="AlphaFoldDB" id="F0F9P0"/>
<dbReference type="EMBL" id="AEWX01000034">
    <property type="protein sequence ID" value="EGC19056.1"/>
    <property type="molecule type" value="Genomic_DNA"/>
</dbReference>
<sequence length="45" mass="4637">MTEALPVRGAEDAAGQRPGLHFPLKGRTVFPGDGGGHLQTHGKDG</sequence>
<name>F0F9P0_9BACT</name>
<comment type="caution">
    <text evidence="2">The sequence shown here is derived from an EMBL/GenBank/DDBJ whole genome shotgun (WGS) entry which is preliminary data.</text>
</comment>
<protein>
    <submittedName>
        <fullName evidence="2">Uncharacterized protein</fullName>
    </submittedName>
</protein>
<dbReference type="Proteomes" id="UP000005697">
    <property type="component" value="Unassembled WGS sequence"/>
</dbReference>
<evidence type="ECO:0000256" key="1">
    <source>
        <dbReference type="SAM" id="MobiDB-lite"/>
    </source>
</evidence>
<evidence type="ECO:0000313" key="2">
    <source>
        <dbReference type="EMBL" id="EGC19056.1"/>
    </source>
</evidence>
<gene>
    <name evidence="2" type="ORF">HMPREF9141_2307</name>
</gene>
<evidence type="ECO:0000313" key="3">
    <source>
        <dbReference type="Proteomes" id="UP000005697"/>
    </source>
</evidence>
<feature type="region of interest" description="Disordered" evidence="1">
    <location>
        <begin position="1"/>
        <end position="45"/>
    </location>
</feature>
<proteinExistence type="predicted"/>